<accession>U1GAK9</accession>
<dbReference type="EMBL" id="KE721500">
    <property type="protein sequence ID" value="ERF68711.1"/>
    <property type="molecule type" value="Genomic_DNA"/>
</dbReference>
<dbReference type="OrthoDB" id="184876at2759"/>
<dbReference type="RefSeq" id="XP_007805695.1">
    <property type="nucleotide sequence ID" value="XM_007807504.1"/>
</dbReference>
<dbReference type="GeneID" id="19240720"/>
<gene>
    <name evidence="7" type="ORF">EPUS_05772</name>
</gene>
<evidence type="ECO:0000256" key="3">
    <source>
        <dbReference type="ARBA" id="ARBA00022664"/>
    </source>
</evidence>
<dbReference type="InterPro" id="IPR051187">
    <property type="entry name" value="Pre-mRNA_3'-end_processing_reg"/>
</dbReference>
<comment type="similarity">
    <text evidence="2">Belongs to the FIP1 family.</text>
</comment>
<proteinExistence type="inferred from homology"/>
<dbReference type="HOGENOM" id="CLU_039307_0_0_1"/>
<dbReference type="InterPro" id="IPR007854">
    <property type="entry name" value="Fip1_dom"/>
</dbReference>
<dbReference type="PANTHER" id="PTHR13484">
    <property type="entry name" value="FIP1-LIKE 1 PROTEIN"/>
    <property type="match status" value="1"/>
</dbReference>
<dbReference type="AlphaFoldDB" id="U1GAK9"/>
<evidence type="ECO:0000313" key="8">
    <source>
        <dbReference type="Proteomes" id="UP000019373"/>
    </source>
</evidence>
<evidence type="ECO:0000256" key="2">
    <source>
        <dbReference type="ARBA" id="ARBA00007459"/>
    </source>
</evidence>
<evidence type="ECO:0000256" key="4">
    <source>
        <dbReference type="ARBA" id="ARBA00023242"/>
    </source>
</evidence>
<protein>
    <recommendedName>
        <fullName evidence="6">Pre-mRNA polyadenylation factor Fip1 domain-containing protein</fullName>
    </recommendedName>
</protein>
<dbReference type="Pfam" id="PF05182">
    <property type="entry name" value="Fip1"/>
    <property type="match status" value="1"/>
</dbReference>
<evidence type="ECO:0000256" key="1">
    <source>
        <dbReference type="ARBA" id="ARBA00004123"/>
    </source>
</evidence>
<name>U1GAK9_ENDPU</name>
<reference evidence="8" key="1">
    <citation type="journal article" date="2014" name="BMC Genomics">
        <title>Genome characteristics reveal the impact of lichenization on lichen-forming fungus Endocarpon pusillum Hedwig (Verrucariales, Ascomycota).</title>
        <authorList>
            <person name="Wang Y.-Y."/>
            <person name="Liu B."/>
            <person name="Zhang X.-Y."/>
            <person name="Zhou Q.-M."/>
            <person name="Zhang T."/>
            <person name="Li H."/>
            <person name="Yu Y.-F."/>
            <person name="Zhang X.-L."/>
            <person name="Hao X.-Y."/>
            <person name="Wang M."/>
            <person name="Wang L."/>
            <person name="Wei J.-C."/>
        </authorList>
    </citation>
    <scope>NUCLEOTIDE SEQUENCE [LARGE SCALE GENOMIC DNA]</scope>
    <source>
        <strain evidence="8">Z07020 / HMAS-L-300199</strain>
    </source>
</reference>
<keyword evidence="4" id="KW-0539">Nucleus</keyword>
<dbReference type="GO" id="GO:0006397">
    <property type="term" value="P:mRNA processing"/>
    <property type="evidence" value="ECO:0007669"/>
    <property type="project" value="UniProtKB-KW"/>
</dbReference>
<feature type="domain" description="Pre-mRNA polyadenylation factor Fip1" evidence="6">
    <location>
        <begin position="148"/>
        <end position="188"/>
    </location>
</feature>
<feature type="region of interest" description="Disordered" evidence="5">
    <location>
        <begin position="1"/>
        <end position="148"/>
    </location>
</feature>
<keyword evidence="8" id="KW-1185">Reference proteome</keyword>
<dbReference type="eggNOG" id="KOG1049">
    <property type="taxonomic scope" value="Eukaryota"/>
</dbReference>
<evidence type="ECO:0000313" key="7">
    <source>
        <dbReference type="EMBL" id="ERF68711.1"/>
    </source>
</evidence>
<feature type="compositionally biased region" description="Acidic residues" evidence="5">
    <location>
        <begin position="34"/>
        <end position="55"/>
    </location>
</feature>
<sequence>MDSDDDDLYGQDEPKTSNGVGQDGHPSGTVKMEDLEEGEEEGEEVEGEDSDDDDINFITDSKEAPKAEVVLETRHQHPITLSPHDTRKTSATPVSAIKHEQSADRKSTPSANEKPGTDYPARHTSTIDLDANPVHPTTGKPILSTDFDTDFPTESSKPWRKPGSDITDYFNYGFDEFTWASYCYKRQQTPKEISEIKAQADFMKSFVEGIPGGGAPGITAGAATQGASAAMPGMPGMPSEAEMQQRFMSMMERGIDPSSMNLEQFMQQMMMGGGQGFAGQGQAFAGMPGGGQQQQPQMAFGGGAGGEPRYRTNKSHVRAYHKLVEVSYPPEDHDDRNALYALQVDLEVFCAWPANKRMRLLAMEEMQKLIDKYPDGYEGWETQQAATKKEQEKVGSSALPA</sequence>
<evidence type="ECO:0000256" key="5">
    <source>
        <dbReference type="SAM" id="MobiDB-lite"/>
    </source>
</evidence>
<dbReference type="Proteomes" id="UP000019373">
    <property type="component" value="Unassembled WGS sequence"/>
</dbReference>
<comment type="subcellular location">
    <subcellularLocation>
        <location evidence="1">Nucleus</location>
    </subcellularLocation>
</comment>
<feature type="compositionally biased region" description="Basic and acidic residues" evidence="5">
    <location>
        <begin position="60"/>
        <end position="75"/>
    </location>
</feature>
<evidence type="ECO:0000259" key="6">
    <source>
        <dbReference type="Pfam" id="PF05182"/>
    </source>
</evidence>
<organism evidence="7 8">
    <name type="scientific">Endocarpon pusillum (strain Z07020 / HMAS-L-300199)</name>
    <name type="common">Lichen-forming fungus</name>
    <dbReference type="NCBI Taxonomy" id="1263415"/>
    <lineage>
        <taxon>Eukaryota</taxon>
        <taxon>Fungi</taxon>
        <taxon>Dikarya</taxon>
        <taxon>Ascomycota</taxon>
        <taxon>Pezizomycotina</taxon>
        <taxon>Eurotiomycetes</taxon>
        <taxon>Chaetothyriomycetidae</taxon>
        <taxon>Verrucariales</taxon>
        <taxon>Verrucariaceae</taxon>
        <taxon>Endocarpon</taxon>
    </lineage>
</organism>
<dbReference type="PANTHER" id="PTHR13484:SF0">
    <property type="entry name" value="PRE-MRNA 3'-END-PROCESSING FACTOR FIP1"/>
    <property type="match status" value="1"/>
</dbReference>
<dbReference type="GO" id="GO:0005847">
    <property type="term" value="C:mRNA cleavage and polyadenylation specificity factor complex"/>
    <property type="evidence" value="ECO:0007669"/>
    <property type="project" value="TreeGrafter"/>
</dbReference>
<keyword evidence="3" id="KW-0507">mRNA processing</keyword>
<feature type="compositionally biased region" description="Acidic residues" evidence="5">
    <location>
        <begin position="1"/>
        <end position="10"/>
    </location>
</feature>
<feature type="compositionally biased region" description="Basic and acidic residues" evidence="5">
    <location>
        <begin position="97"/>
        <end position="107"/>
    </location>
</feature>